<dbReference type="InterPro" id="IPR033121">
    <property type="entry name" value="PEPTIDASE_A1"/>
</dbReference>
<comment type="similarity">
    <text evidence="1">Belongs to the peptidase A1 family.</text>
</comment>
<dbReference type="PANTHER" id="PTHR47966">
    <property type="entry name" value="BETA-SITE APP-CLEAVING ENZYME, ISOFORM A-RELATED"/>
    <property type="match status" value="1"/>
</dbReference>
<evidence type="ECO:0000256" key="3">
    <source>
        <dbReference type="ARBA" id="ARBA00022750"/>
    </source>
</evidence>
<feature type="domain" description="Peptidase A1" evidence="9">
    <location>
        <begin position="58"/>
        <end position="370"/>
    </location>
</feature>
<feature type="disulfide bond" evidence="5">
    <location>
        <begin position="303"/>
        <end position="334"/>
    </location>
</feature>
<feature type="region of interest" description="Disordered" evidence="6">
    <location>
        <begin position="375"/>
        <end position="483"/>
    </location>
</feature>
<evidence type="ECO:0000313" key="11">
    <source>
        <dbReference type="Proteomes" id="UP001162131"/>
    </source>
</evidence>
<keyword evidence="7" id="KW-0812">Transmembrane</keyword>
<keyword evidence="4" id="KW-0378">Hydrolase</keyword>
<dbReference type="PRINTS" id="PR00792">
    <property type="entry name" value="PEPSIN"/>
</dbReference>
<protein>
    <recommendedName>
        <fullName evidence="9">Peptidase A1 domain-containing protein</fullName>
    </recommendedName>
</protein>
<dbReference type="EMBL" id="CAJZBQ010000020">
    <property type="protein sequence ID" value="CAG9318179.1"/>
    <property type="molecule type" value="Genomic_DNA"/>
</dbReference>
<evidence type="ECO:0000256" key="8">
    <source>
        <dbReference type="SAM" id="SignalP"/>
    </source>
</evidence>
<keyword evidence="5" id="KW-1015">Disulfide bond</keyword>
<sequence length="542" mass="59962">MKLICLLISITFATISLPLVSKNSPQRKFIKHDIGNSSSSFRELFSYTAIRNYDDYEYYIQANIGTPPQTFNFLVSTGSAWIWLDKKNCKTCRSESNKFDPDASSSLSSTSKYQQITYLGQVRGYQDTETISIGNDTSLKVVSQTFVLVDYEWGTQGFFADGIIGFGFDALASNTQSLMTSLKSQGKINKKQFSVYLNYTNRPSDVPDLGSSMLMIDGYNLSKYSAETDFTYINLANSKGFWEISCDFVQFDNVKYTAGLTAIIDTGLYYIQGPKNDVISIIRKLINNYGCTADSDGYPYCNCGNSYPSLTYQLGGYQFTIQSIDYFDEYEGLCYLQFGYSNGNYWALGDAFLRRFYTNFDMDGMRIGFAKIGLSSPSNSSSNSTTQTNDNSNSTNSNSNSSQNSSTNSNSNQNNNQTSTNSTETSNNNASSSSNSSETGNTTSSSNATNSSPDGGANPYGSSSNNQTGSTFRNYNSQGNSDDSEGLANWELVLIIVIPTIVIAVIFSIITAIFCYKMKKLRARRYGARNENNNQRSFSVDI</sequence>
<feature type="chain" id="PRO_5043414951" description="Peptidase A1 domain-containing protein" evidence="8">
    <location>
        <begin position="17"/>
        <end position="542"/>
    </location>
</feature>
<name>A0AAU9IYR1_9CILI</name>
<dbReference type="GO" id="GO:0006508">
    <property type="term" value="P:proteolysis"/>
    <property type="evidence" value="ECO:0007669"/>
    <property type="project" value="UniProtKB-KW"/>
</dbReference>
<keyword evidence="8" id="KW-0732">Signal</keyword>
<dbReference type="Gene3D" id="2.40.70.10">
    <property type="entry name" value="Acid Proteases"/>
    <property type="match status" value="2"/>
</dbReference>
<evidence type="ECO:0000256" key="7">
    <source>
        <dbReference type="SAM" id="Phobius"/>
    </source>
</evidence>
<evidence type="ECO:0000256" key="5">
    <source>
        <dbReference type="PIRSR" id="PIRSR601461-2"/>
    </source>
</evidence>
<keyword evidence="7" id="KW-0472">Membrane</keyword>
<keyword evidence="7" id="KW-1133">Transmembrane helix</keyword>
<evidence type="ECO:0000256" key="4">
    <source>
        <dbReference type="ARBA" id="ARBA00022801"/>
    </source>
</evidence>
<feature type="signal peptide" evidence="8">
    <location>
        <begin position="1"/>
        <end position="16"/>
    </location>
</feature>
<dbReference type="AlphaFoldDB" id="A0AAU9IYR1"/>
<dbReference type="PANTHER" id="PTHR47966:SF51">
    <property type="entry name" value="BETA-SITE APP-CLEAVING ENZYME, ISOFORM A-RELATED"/>
    <property type="match status" value="1"/>
</dbReference>
<evidence type="ECO:0000256" key="1">
    <source>
        <dbReference type="ARBA" id="ARBA00007447"/>
    </source>
</evidence>
<keyword evidence="3" id="KW-0064">Aspartyl protease</keyword>
<dbReference type="GO" id="GO:0004190">
    <property type="term" value="F:aspartic-type endopeptidase activity"/>
    <property type="evidence" value="ECO:0007669"/>
    <property type="project" value="UniProtKB-KW"/>
</dbReference>
<evidence type="ECO:0000256" key="2">
    <source>
        <dbReference type="ARBA" id="ARBA00022670"/>
    </source>
</evidence>
<comment type="caution">
    <text evidence="10">The sequence shown here is derived from an EMBL/GenBank/DDBJ whole genome shotgun (WGS) entry which is preliminary data.</text>
</comment>
<dbReference type="CDD" id="cd05471">
    <property type="entry name" value="pepsin_like"/>
    <property type="match status" value="1"/>
</dbReference>
<organism evidence="10 11">
    <name type="scientific">Blepharisma stoltei</name>
    <dbReference type="NCBI Taxonomy" id="1481888"/>
    <lineage>
        <taxon>Eukaryota</taxon>
        <taxon>Sar</taxon>
        <taxon>Alveolata</taxon>
        <taxon>Ciliophora</taxon>
        <taxon>Postciliodesmatophora</taxon>
        <taxon>Heterotrichea</taxon>
        <taxon>Heterotrichida</taxon>
        <taxon>Blepharismidae</taxon>
        <taxon>Blepharisma</taxon>
    </lineage>
</organism>
<keyword evidence="11" id="KW-1185">Reference proteome</keyword>
<feature type="transmembrane region" description="Helical" evidence="7">
    <location>
        <begin position="492"/>
        <end position="516"/>
    </location>
</feature>
<reference evidence="10" key="1">
    <citation type="submission" date="2021-09" db="EMBL/GenBank/DDBJ databases">
        <authorList>
            <consortium name="AG Swart"/>
            <person name="Singh M."/>
            <person name="Singh A."/>
            <person name="Seah K."/>
            <person name="Emmerich C."/>
        </authorList>
    </citation>
    <scope>NUCLEOTIDE SEQUENCE</scope>
    <source>
        <strain evidence="10">ATCC30299</strain>
    </source>
</reference>
<dbReference type="Pfam" id="PF00026">
    <property type="entry name" value="Asp"/>
    <property type="match status" value="1"/>
</dbReference>
<accession>A0AAU9IYR1</accession>
<proteinExistence type="inferred from homology"/>
<evidence type="ECO:0000256" key="6">
    <source>
        <dbReference type="SAM" id="MobiDB-lite"/>
    </source>
</evidence>
<dbReference type="SUPFAM" id="SSF50630">
    <property type="entry name" value="Acid proteases"/>
    <property type="match status" value="1"/>
</dbReference>
<dbReference type="InterPro" id="IPR034164">
    <property type="entry name" value="Pepsin-like_dom"/>
</dbReference>
<feature type="compositionally biased region" description="Low complexity" evidence="6">
    <location>
        <begin position="375"/>
        <end position="455"/>
    </location>
</feature>
<feature type="compositionally biased region" description="Polar residues" evidence="6">
    <location>
        <begin position="460"/>
        <end position="481"/>
    </location>
</feature>
<evidence type="ECO:0000259" key="9">
    <source>
        <dbReference type="PROSITE" id="PS51767"/>
    </source>
</evidence>
<dbReference type="InterPro" id="IPR001461">
    <property type="entry name" value="Aspartic_peptidase_A1"/>
</dbReference>
<keyword evidence="2" id="KW-0645">Protease</keyword>
<dbReference type="PROSITE" id="PS51767">
    <property type="entry name" value="PEPTIDASE_A1"/>
    <property type="match status" value="1"/>
</dbReference>
<gene>
    <name evidence="10" type="ORF">BSTOLATCC_MIC20660</name>
</gene>
<dbReference type="Proteomes" id="UP001162131">
    <property type="component" value="Unassembled WGS sequence"/>
</dbReference>
<dbReference type="InterPro" id="IPR021109">
    <property type="entry name" value="Peptidase_aspartic_dom_sf"/>
</dbReference>
<evidence type="ECO:0000313" key="10">
    <source>
        <dbReference type="EMBL" id="CAG9318179.1"/>
    </source>
</evidence>